<keyword evidence="2" id="KW-1185">Reference proteome</keyword>
<evidence type="ECO:0000313" key="2">
    <source>
        <dbReference type="Proteomes" id="UP000631535"/>
    </source>
</evidence>
<comment type="caution">
    <text evidence="1">The sequence shown here is derived from an EMBL/GenBank/DDBJ whole genome shotgun (WGS) entry which is preliminary data.</text>
</comment>
<reference evidence="2" key="1">
    <citation type="journal article" date="2019" name="Int. J. Syst. Evol. Microbiol.">
        <title>The Global Catalogue of Microorganisms (GCM) 10K type strain sequencing project: providing services to taxonomists for standard genome sequencing and annotation.</title>
        <authorList>
            <consortium name="The Broad Institute Genomics Platform"/>
            <consortium name="The Broad Institute Genome Sequencing Center for Infectious Disease"/>
            <person name="Wu L."/>
            <person name="Ma J."/>
        </authorList>
    </citation>
    <scope>NUCLEOTIDE SEQUENCE [LARGE SCALE GENOMIC DNA]</scope>
    <source>
        <strain evidence="2">CGMCC 4.7178</strain>
    </source>
</reference>
<dbReference type="SUPFAM" id="SSF53254">
    <property type="entry name" value="Phosphoglycerate mutase-like"/>
    <property type="match status" value="1"/>
</dbReference>
<dbReference type="Pfam" id="PF00300">
    <property type="entry name" value="His_Phos_1"/>
    <property type="match status" value="1"/>
</dbReference>
<organism evidence="1 2">
    <name type="scientific">Streptomyces daqingensis</name>
    <dbReference type="NCBI Taxonomy" id="1472640"/>
    <lineage>
        <taxon>Bacteria</taxon>
        <taxon>Bacillati</taxon>
        <taxon>Actinomycetota</taxon>
        <taxon>Actinomycetes</taxon>
        <taxon>Kitasatosporales</taxon>
        <taxon>Streptomycetaceae</taxon>
        <taxon>Streptomyces</taxon>
    </lineage>
</organism>
<proteinExistence type="predicted"/>
<gene>
    <name evidence="1" type="ORF">GCM10012287_40370</name>
</gene>
<name>A0ABQ2MKA1_9ACTN</name>
<sequence>MTCRVTLISPARNEASDDVRFDGGSVLTSAGLRAASTAAGTLPPAPPARHFASPAPRCEQTAEALGLTAVPVARAAGCAMGRWRGRTLEEVAAAEPEGVRRWLSDPESAPHGGESVRELCARIEGWLAELAARPGRVVAVVEPDVVRAAVVLALGAPAGSLWRVDVEPLTATEFSAAAGRWNVRPGTRLGRV</sequence>
<evidence type="ECO:0000313" key="1">
    <source>
        <dbReference type="EMBL" id="GGO53526.1"/>
    </source>
</evidence>
<dbReference type="InterPro" id="IPR013078">
    <property type="entry name" value="His_Pase_superF_clade-1"/>
</dbReference>
<dbReference type="Gene3D" id="3.40.50.1240">
    <property type="entry name" value="Phosphoglycerate mutase-like"/>
    <property type="match status" value="1"/>
</dbReference>
<dbReference type="InterPro" id="IPR029033">
    <property type="entry name" value="His_PPase_superfam"/>
</dbReference>
<protein>
    <submittedName>
        <fullName evidence="1">Phosphoglycerate mutase</fullName>
    </submittedName>
</protein>
<dbReference type="Proteomes" id="UP000631535">
    <property type="component" value="Unassembled WGS sequence"/>
</dbReference>
<accession>A0ABQ2MKA1</accession>
<dbReference type="EMBL" id="BMMP01000013">
    <property type="protein sequence ID" value="GGO53526.1"/>
    <property type="molecule type" value="Genomic_DNA"/>
</dbReference>